<dbReference type="AlphaFoldDB" id="A0A1S6QIH5"/>
<keyword evidence="3" id="KW-1185">Reference proteome</keyword>
<gene>
    <name evidence="2" type="ORF">PL11_005405</name>
</gene>
<evidence type="ECO:0000256" key="1">
    <source>
        <dbReference type="SAM" id="Phobius"/>
    </source>
</evidence>
<keyword evidence="1" id="KW-0812">Transmembrane</keyword>
<dbReference type="EMBL" id="CP018906">
    <property type="protein sequence ID" value="AQW21407.1"/>
    <property type="molecule type" value="Genomic_DNA"/>
</dbReference>
<dbReference type="RefSeq" id="WP_035167856.1">
    <property type="nucleotide sequence ID" value="NZ_CP018906.1"/>
</dbReference>
<dbReference type="Proteomes" id="UP000030361">
    <property type="component" value="Chromosome"/>
</dbReference>
<feature type="transmembrane region" description="Helical" evidence="1">
    <location>
        <begin position="7"/>
        <end position="29"/>
    </location>
</feature>
<reference evidence="2 3" key="1">
    <citation type="journal article" date="2015" name="Genome Announc.">
        <title>Genome Sequence of Lactobacillus curieae CCTCC M 2011381T, a Novel Producer of Gamma-aminobutyric Acid.</title>
        <authorList>
            <person name="Wang Y."/>
            <person name="Wang Y."/>
            <person name="Lang C."/>
            <person name="Wei D."/>
            <person name="Xu P."/>
            <person name="Xie J."/>
        </authorList>
    </citation>
    <scope>NUCLEOTIDE SEQUENCE [LARGE SCALE GENOMIC DNA]</scope>
    <source>
        <strain evidence="2 3">CCTCC M 2011381</strain>
    </source>
</reference>
<sequence>MTVQNLAIGLIAVAIGLAISVFPLVGLYLAFQSSVVFGVVLALVYVIAFCVLLKKRQKNRTSSNF</sequence>
<evidence type="ECO:0000313" key="2">
    <source>
        <dbReference type="EMBL" id="AQW21407.1"/>
    </source>
</evidence>
<feature type="transmembrane region" description="Helical" evidence="1">
    <location>
        <begin position="35"/>
        <end position="53"/>
    </location>
</feature>
<keyword evidence="1" id="KW-0472">Membrane</keyword>
<evidence type="ECO:0000313" key="3">
    <source>
        <dbReference type="Proteomes" id="UP000030361"/>
    </source>
</evidence>
<proteinExistence type="predicted"/>
<protein>
    <submittedName>
        <fullName evidence="2">Uncharacterized protein</fullName>
    </submittedName>
</protein>
<organism evidence="2 3">
    <name type="scientific">Lentilactobacillus curieae</name>
    <dbReference type="NCBI Taxonomy" id="1138822"/>
    <lineage>
        <taxon>Bacteria</taxon>
        <taxon>Bacillati</taxon>
        <taxon>Bacillota</taxon>
        <taxon>Bacilli</taxon>
        <taxon>Lactobacillales</taxon>
        <taxon>Lactobacillaceae</taxon>
        <taxon>Lentilactobacillus</taxon>
    </lineage>
</organism>
<accession>A0A1S6QIH5</accession>
<keyword evidence="1" id="KW-1133">Transmembrane helix</keyword>
<name>A0A1S6QIH5_9LACO</name>
<dbReference type="KEGG" id="lcu:PL11_005405"/>